<accession>A0A182U8U0</accession>
<protein>
    <recommendedName>
        <fullName evidence="5">Leucine rich immune protein (Coil-less)</fullName>
    </recommendedName>
</protein>
<evidence type="ECO:0000256" key="2">
    <source>
        <dbReference type="ARBA" id="ARBA00022737"/>
    </source>
</evidence>
<dbReference type="Gene3D" id="3.80.10.10">
    <property type="entry name" value="Ribonuclease Inhibitor"/>
    <property type="match status" value="2"/>
</dbReference>
<dbReference type="InterPro" id="IPR050333">
    <property type="entry name" value="SLRP"/>
</dbReference>
<dbReference type="AlphaFoldDB" id="A0A182U8U0"/>
<evidence type="ECO:0000256" key="1">
    <source>
        <dbReference type="ARBA" id="ARBA00022614"/>
    </source>
</evidence>
<dbReference type="GO" id="GO:0005615">
    <property type="term" value="C:extracellular space"/>
    <property type="evidence" value="ECO:0007669"/>
    <property type="project" value="TreeGrafter"/>
</dbReference>
<dbReference type="EnsemblMetazoa" id="AMEC016021-RA">
    <property type="protein sequence ID" value="AMEC016021-PA"/>
    <property type="gene ID" value="AMEC016021"/>
</dbReference>
<proteinExistence type="predicted"/>
<dbReference type="SMART" id="SM00369">
    <property type="entry name" value="LRR_TYP"/>
    <property type="match status" value="5"/>
</dbReference>
<evidence type="ECO:0008006" key="5">
    <source>
        <dbReference type="Google" id="ProtNLM"/>
    </source>
</evidence>
<dbReference type="PANTHER" id="PTHR45712:SF22">
    <property type="entry name" value="INSULIN-LIKE GROWTH FACTOR-BINDING PROTEIN COMPLEX ACID LABILE SUBUNIT"/>
    <property type="match status" value="1"/>
</dbReference>
<name>A0A182U8U0_9DIPT</name>
<dbReference type="InterPro" id="IPR003591">
    <property type="entry name" value="Leu-rich_rpt_typical-subtyp"/>
</dbReference>
<organism evidence="3 4">
    <name type="scientific">Anopheles melas</name>
    <dbReference type="NCBI Taxonomy" id="34690"/>
    <lineage>
        <taxon>Eukaryota</taxon>
        <taxon>Metazoa</taxon>
        <taxon>Ecdysozoa</taxon>
        <taxon>Arthropoda</taxon>
        <taxon>Hexapoda</taxon>
        <taxon>Insecta</taxon>
        <taxon>Pterygota</taxon>
        <taxon>Neoptera</taxon>
        <taxon>Endopterygota</taxon>
        <taxon>Diptera</taxon>
        <taxon>Nematocera</taxon>
        <taxon>Culicoidea</taxon>
        <taxon>Culicidae</taxon>
        <taxon>Anophelinae</taxon>
        <taxon>Anopheles</taxon>
    </lineage>
</organism>
<evidence type="ECO:0000313" key="3">
    <source>
        <dbReference type="EnsemblMetazoa" id="AMEC016021-PA"/>
    </source>
</evidence>
<keyword evidence="4" id="KW-1185">Reference proteome</keyword>
<keyword evidence="1" id="KW-0433">Leucine-rich repeat</keyword>
<dbReference type="VEuPathDB" id="VectorBase:AMEC016021"/>
<keyword evidence="2" id="KW-0677">Repeat</keyword>
<evidence type="ECO:0000313" key="4">
    <source>
        <dbReference type="Proteomes" id="UP000075902"/>
    </source>
</evidence>
<reference evidence="3" key="2">
    <citation type="submission" date="2020-05" db="UniProtKB">
        <authorList>
            <consortium name="EnsemblMetazoa"/>
        </authorList>
    </citation>
    <scope>IDENTIFICATION</scope>
    <source>
        <strain evidence="3">CM1001059</strain>
    </source>
</reference>
<sequence length="325" mass="36289">MPSAATISRLKLEKTYLSDITLEVGNEWLSFLTITDSRLKSVPGTIAHLVVLEMLEISKSSIETVNLNLFSKLTHLRHLNLCDNKILFLHLSDAAGGNFAQLSDLFLSGNMLTTINLSEFSNMKVLETLDLHSNRIRRVQGALMSNSLKFLDLSENRIETLDCCEWNITSMNRFKLSSNELVTLPSCLALAMSNVNYLIFHTNALTDGDPWYSLFTLERLLQLDISYNRLTKAVFDIVSQSLLVLDLQNNNIKVLSVPAAGKGLKVLASFNSIDTFDIKSLSPNVTALEMLGNPIDCTFDRARMKIGQKPVCYICNSSQILNSMN</sequence>
<dbReference type="InterPro" id="IPR032675">
    <property type="entry name" value="LRR_dom_sf"/>
</dbReference>
<dbReference type="STRING" id="34690.A0A182U8U0"/>
<dbReference type="PANTHER" id="PTHR45712">
    <property type="entry name" value="AGAP008170-PA"/>
    <property type="match status" value="1"/>
</dbReference>
<dbReference type="InterPro" id="IPR001611">
    <property type="entry name" value="Leu-rich_rpt"/>
</dbReference>
<dbReference type="Proteomes" id="UP000075902">
    <property type="component" value="Unassembled WGS sequence"/>
</dbReference>
<dbReference type="Pfam" id="PF13855">
    <property type="entry name" value="LRR_8"/>
    <property type="match status" value="2"/>
</dbReference>
<dbReference type="SUPFAM" id="SSF52058">
    <property type="entry name" value="L domain-like"/>
    <property type="match status" value="1"/>
</dbReference>
<dbReference type="PRINTS" id="PR00019">
    <property type="entry name" value="LEURICHRPT"/>
</dbReference>
<reference evidence="4" key="1">
    <citation type="submission" date="2014-01" db="EMBL/GenBank/DDBJ databases">
        <title>The Genome Sequence of Anopheles melas CM1001059_A (V2).</title>
        <authorList>
            <consortium name="The Broad Institute Genomics Platform"/>
            <person name="Neafsey D.E."/>
            <person name="Besansky N."/>
            <person name="Howell P."/>
            <person name="Walton C."/>
            <person name="Young S.K."/>
            <person name="Zeng Q."/>
            <person name="Gargeya S."/>
            <person name="Fitzgerald M."/>
            <person name="Haas B."/>
            <person name="Abouelleil A."/>
            <person name="Allen A.W."/>
            <person name="Alvarado L."/>
            <person name="Arachchi H.M."/>
            <person name="Berlin A.M."/>
            <person name="Chapman S.B."/>
            <person name="Gainer-Dewar J."/>
            <person name="Goldberg J."/>
            <person name="Griggs A."/>
            <person name="Gujja S."/>
            <person name="Hansen M."/>
            <person name="Howarth C."/>
            <person name="Imamovic A."/>
            <person name="Ireland A."/>
            <person name="Larimer J."/>
            <person name="McCowan C."/>
            <person name="Murphy C."/>
            <person name="Pearson M."/>
            <person name="Poon T.W."/>
            <person name="Priest M."/>
            <person name="Roberts A."/>
            <person name="Saif S."/>
            <person name="Shea T."/>
            <person name="Sisk P."/>
            <person name="Sykes S."/>
            <person name="Wortman J."/>
            <person name="Nusbaum C."/>
            <person name="Birren B."/>
        </authorList>
    </citation>
    <scope>NUCLEOTIDE SEQUENCE [LARGE SCALE GENOMIC DNA]</scope>
    <source>
        <strain evidence="4">CM1001059</strain>
    </source>
</reference>